<dbReference type="SUPFAM" id="SSF46785">
    <property type="entry name" value="Winged helix' DNA-binding domain"/>
    <property type="match status" value="1"/>
</dbReference>
<accession>A0A0U3BDJ8</accession>
<evidence type="ECO:0000313" key="2">
    <source>
        <dbReference type="Proteomes" id="UP000068447"/>
    </source>
</evidence>
<reference evidence="1 2" key="1">
    <citation type="submission" date="2015-12" db="EMBL/GenBank/DDBJ databases">
        <title>Complete genome of Lacimicrobium alkaliphilum KCTC 32984.</title>
        <authorList>
            <person name="Kim S.-G."/>
            <person name="Lee Y.-J."/>
        </authorList>
    </citation>
    <scope>NUCLEOTIDE SEQUENCE [LARGE SCALE GENOMIC DNA]</scope>
    <source>
        <strain evidence="1 2">YelD216</strain>
    </source>
</reference>
<name>A0A0U3BDJ8_9ALTE</name>
<dbReference type="RefSeq" id="WP_062482672.1">
    <property type="nucleotide sequence ID" value="NZ_CP013650.1"/>
</dbReference>
<dbReference type="KEGG" id="lal:AT746_16645"/>
<organism evidence="1 2">
    <name type="scientific">Lacimicrobium alkaliphilum</name>
    <dbReference type="NCBI Taxonomy" id="1526571"/>
    <lineage>
        <taxon>Bacteria</taxon>
        <taxon>Pseudomonadati</taxon>
        <taxon>Pseudomonadota</taxon>
        <taxon>Gammaproteobacteria</taxon>
        <taxon>Alteromonadales</taxon>
        <taxon>Alteromonadaceae</taxon>
        <taxon>Lacimicrobium</taxon>
    </lineage>
</organism>
<evidence type="ECO:0000313" key="1">
    <source>
        <dbReference type="EMBL" id="ALS99733.1"/>
    </source>
</evidence>
<keyword evidence="2" id="KW-1185">Reference proteome</keyword>
<dbReference type="InterPro" id="IPR036388">
    <property type="entry name" value="WH-like_DNA-bd_sf"/>
</dbReference>
<dbReference type="STRING" id="1526571.AT746_16645"/>
<dbReference type="Pfam" id="PF25212">
    <property type="entry name" value="HVO_A0114"/>
    <property type="match status" value="1"/>
</dbReference>
<dbReference type="OrthoDB" id="5771171at2"/>
<protein>
    <submittedName>
        <fullName evidence="1">Uncharacterized protein</fullName>
    </submittedName>
</protein>
<gene>
    <name evidence="1" type="ORF">AT746_16645</name>
</gene>
<dbReference type="Proteomes" id="UP000068447">
    <property type="component" value="Chromosome"/>
</dbReference>
<sequence length="87" mass="9821">MQPQPYENLETLLSALSVKRYQLLRTLAKYEQGITIKQLASLLGRNYKNVHSDVGVLRSIGLIAQTGHPAKIYTPHKRFVSSLDLTK</sequence>
<dbReference type="EMBL" id="CP013650">
    <property type="protein sequence ID" value="ALS99733.1"/>
    <property type="molecule type" value="Genomic_DNA"/>
</dbReference>
<dbReference type="AlphaFoldDB" id="A0A0U3BDJ8"/>
<dbReference type="InterPro" id="IPR036390">
    <property type="entry name" value="WH_DNA-bd_sf"/>
</dbReference>
<dbReference type="Gene3D" id="1.10.10.10">
    <property type="entry name" value="Winged helix-like DNA-binding domain superfamily/Winged helix DNA-binding domain"/>
    <property type="match status" value="1"/>
</dbReference>
<proteinExistence type="predicted"/>